<evidence type="ECO:0000313" key="2">
    <source>
        <dbReference type="EMBL" id="NWT83830.1"/>
    </source>
</evidence>
<proteinExistence type="predicted"/>
<name>A0A7K5RY59_LANLU</name>
<dbReference type="InterPro" id="IPR018154">
    <property type="entry name" value="TLV/ENV_coat_polyprotein"/>
</dbReference>
<protein>
    <submittedName>
        <fullName evidence="2">ERVV1 protein</fullName>
    </submittedName>
</protein>
<keyword evidence="3" id="KW-1185">Reference proteome</keyword>
<dbReference type="SUPFAM" id="SSF58069">
    <property type="entry name" value="Virus ectodomain"/>
    <property type="match status" value="1"/>
</dbReference>
<dbReference type="PANTHER" id="PTHR10424">
    <property type="entry name" value="VIRAL ENVELOPE PROTEIN"/>
    <property type="match status" value="1"/>
</dbReference>
<accession>A0A7K5RY59</accession>
<sequence>ELERAIVNISAIIECIEQHTVDAISALQEEVDSLSCAVTQNRIALSFILAAQGGVCA</sequence>
<feature type="non-terminal residue" evidence="2">
    <location>
        <position position="1"/>
    </location>
</feature>
<dbReference type="AlphaFoldDB" id="A0A7K5RY59"/>
<keyword evidence="1" id="KW-1015">Disulfide bond</keyword>
<dbReference type="Proteomes" id="UP000547499">
    <property type="component" value="Unassembled WGS sequence"/>
</dbReference>
<dbReference type="Pfam" id="PF00429">
    <property type="entry name" value="TLV_coat"/>
    <property type="match status" value="1"/>
</dbReference>
<dbReference type="EMBL" id="VYXG01005686">
    <property type="protein sequence ID" value="NWT83830.1"/>
    <property type="molecule type" value="Genomic_DNA"/>
</dbReference>
<feature type="non-terminal residue" evidence="2">
    <location>
        <position position="57"/>
    </location>
</feature>
<comment type="caution">
    <text evidence="2">The sequence shown here is derived from an EMBL/GenBank/DDBJ whole genome shotgun (WGS) entry which is preliminary data.</text>
</comment>
<reference evidence="2 3" key="1">
    <citation type="submission" date="2019-09" db="EMBL/GenBank/DDBJ databases">
        <title>Bird 10,000 Genomes (B10K) Project - Family phase.</title>
        <authorList>
            <person name="Zhang G."/>
        </authorList>
    </citation>
    <scope>NUCLEOTIDE SEQUENCE [LARGE SCALE GENOMIC DNA]</scope>
    <source>
        <strain evidence="2">B10K-DU-001-65</strain>
        <tissue evidence="2">Muscle</tissue>
    </source>
</reference>
<dbReference type="PANTHER" id="PTHR10424:SF73">
    <property type="entry name" value="ENDOGENOUS RETROVIRUS GROUP FC1 ENV POLYPROTEIN-RELATED"/>
    <property type="match status" value="1"/>
</dbReference>
<evidence type="ECO:0000256" key="1">
    <source>
        <dbReference type="ARBA" id="ARBA00023157"/>
    </source>
</evidence>
<organism evidence="2 3">
    <name type="scientific">Lanius ludovicianus</name>
    <name type="common">Loggerhead shrike</name>
    <dbReference type="NCBI Taxonomy" id="28713"/>
    <lineage>
        <taxon>Eukaryota</taxon>
        <taxon>Metazoa</taxon>
        <taxon>Chordata</taxon>
        <taxon>Craniata</taxon>
        <taxon>Vertebrata</taxon>
        <taxon>Euteleostomi</taxon>
        <taxon>Archelosauria</taxon>
        <taxon>Archosauria</taxon>
        <taxon>Dinosauria</taxon>
        <taxon>Saurischia</taxon>
        <taxon>Theropoda</taxon>
        <taxon>Coelurosauria</taxon>
        <taxon>Aves</taxon>
        <taxon>Neognathae</taxon>
        <taxon>Neoaves</taxon>
        <taxon>Telluraves</taxon>
        <taxon>Australaves</taxon>
        <taxon>Passeriformes</taxon>
        <taxon>Corvoidea</taxon>
        <taxon>Laniidae</taxon>
        <taxon>Lanius</taxon>
    </lineage>
</organism>
<gene>
    <name evidence="2" type="primary">Ervv1_1</name>
    <name evidence="2" type="ORF">LANLUD_R15366</name>
</gene>
<evidence type="ECO:0000313" key="3">
    <source>
        <dbReference type="Proteomes" id="UP000547499"/>
    </source>
</evidence>
<dbReference type="Gene3D" id="1.10.287.210">
    <property type="match status" value="1"/>
</dbReference>